<proteinExistence type="inferred from homology"/>
<keyword evidence="6" id="KW-0406">Ion transport</keyword>
<name>A0A0N4WCT1_HAEPC</name>
<dbReference type="AlphaFoldDB" id="A0A0N4WCT1"/>
<evidence type="ECO:0000256" key="1">
    <source>
        <dbReference type="ARBA" id="ARBA00004370"/>
    </source>
</evidence>
<evidence type="ECO:0000313" key="8">
    <source>
        <dbReference type="Proteomes" id="UP000268014"/>
    </source>
</evidence>
<evidence type="ECO:0000313" key="7">
    <source>
        <dbReference type="EMBL" id="VDO34573.1"/>
    </source>
</evidence>
<dbReference type="InterPro" id="IPR000615">
    <property type="entry name" value="Bestrophin"/>
</dbReference>
<dbReference type="OrthoDB" id="201595at2759"/>
<gene>
    <name evidence="7" type="ORF">HPLM_LOCUS8340</name>
</gene>
<keyword evidence="6" id="KW-0813">Transport</keyword>
<comment type="function">
    <text evidence="6">Forms chloride channels.</text>
</comment>
<dbReference type="EMBL" id="UZAF01016839">
    <property type="protein sequence ID" value="VDO34573.1"/>
    <property type="molecule type" value="Genomic_DNA"/>
</dbReference>
<evidence type="ECO:0000256" key="5">
    <source>
        <dbReference type="ARBA" id="ARBA00034769"/>
    </source>
</evidence>
<dbReference type="GO" id="GO:0034707">
    <property type="term" value="C:chloride channel complex"/>
    <property type="evidence" value="ECO:0007669"/>
    <property type="project" value="UniProtKB-KW"/>
</dbReference>
<evidence type="ECO:0000256" key="3">
    <source>
        <dbReference type="ARBA" id="ARBA00022989"/>
    </source>
</evidence>
<accession>A0A0N4WCT1</accession>
<dbReference type="STRING" id="6290.A0A0N4WCT1"/>
<dbReference type="WBParaSite" id="HPLM_0000834801-mRNA-1">
    <property type="protein sequence ID" value="HPLM_0000834801-mRNA-1"/>
    <property type="gene ID" value="HPLM_0000834801"/>
</dbReference>
<dbReference type="Pfam" id="PF01062">
    <property type="entry name" value="Bestrophin"/>
    <property type="match status" value="1"/>
</dbReference>
<evidence type="ECO:0000256" key="2">
    <source>
        <dbReference type="ARBA" id="ARBA00022692"/>
    </source>
</evidence>
<organism evidence="9">
    <name type="scientific">Haemonchus placei</name>
    <name type="common">Barber's pole worm</name>
    <dbReference type="NCBI Taxonomy" id="6290"/>
    <lineage>
        <taxon>Eukaryota</taxon>
        <taxon>Metazoa</taxon>
        <taxon>Ecdysozoa</taxon>
        <taxon>Nematoda</taxon>
        <taxon>Chromadorea</taxon>
        <taxon>Rhabditida</taxon>
        <taxon>Rhabditina</taxon>
        <taxon>Rhabditomorpha</taxon>
        <taxon>Strongyloidea</taxon>
        <taxon>Trichostrongylidae</taxon>
        <taxon>Haemonchus</taxon>
    </lineage>
</organism>
<evidence type="ECO:0000256" key="6">
    <source>
        <dbReference type="RuleBase" id="RU363126"/>
    </source>
</evidence>
<keyword evidence="6" id="KW-0407">Ion channel</keyword>
<feature type="transmembrane region" description="Helical" evidence="6">
    <location>
        <begin position="42"/>
        <end position="60"/>
    </location>
</feature>
<keyword evidence="8" id="KW-1185">Reference proteome</keyword>
<dbReference type="InterPro" id="IPR021134">
    <property type="entry name" value="Bestrophin-like"/>
</dbReference>
<reference evidence="9" key="1">
    <citation type="submission" date="2017-02" db="UniProtKB">
        <authorList>
            <consortium name="WormBaseParasite"/>
        </authorList>
    </citation>
    <scope>IDENTIFICATION</scope>
</reference>
<dbReference type="PANTHER" id="PTHR10736">
    <property type="entry name" value="BESTROPHIN"/>
    <property type="match status" value="1"/>
</dbReference>
<keyword evidence="6" id="KW-0868">Chloride</keyword>
<dbReference type="Proteomes" id="UP000268014">
    <property type="component" value="Unassembled WGS sequence"/>
</dbReference>
<keyword evidence="6" id="KW-1003">Cell membrane</keyword>
<evidence type="ECO:0000256" key="4">
    <source>
        <dbReference type="ARBA" id="ARBA00023136"/>
    </source>
</evidence>
<dbReference type="GO" id="GO:0005254">
    <property type="term" value="F:chloride channel activity"/>
    <property type="evidence" value="ECO:0007669"/>
    <property type="project" value="UniProtKB-KW"/>
</dbReference>
<sequence>MELLIWCVLYACLSIMYRLILVKHHKEIFENICIFFNEHSSFIPVTFMLGFYVSAVFNRWRQVFDNIGWIDQPSLQITQSIRGEDERSKMIRRNCIRYLVLMEALVFRDISTLVRRRFPTMNHLVTSGSNSQVISGIPEGYLLRSLMTAREFEEFEKVSTPHAKYWLPIQWLLSLVTLAWDEKKIKGEVIYVSLVDVSGFARIA</sequence>
<dbReference type="OMA" id="MKCCCPS"/>
<keyword evidence="3 6" id="KW-1133">Transmembrane helix</keyword>
<keyword evidence="2 6" id="KW-0812">Transmembrane</keyword>
<keyword evidence="4 6" id="KW-0472">Membrane</keyword>
<comment type="subcellular location">
    <subcellularLocation>
        <location evidence="6">Cell membrane</location>
        <topology evidence="6">Multi-pass membrane protein</topology>
    </subcellularLocation>
    <subcellularLocation>
        <location evidence="1">Membrane</location>
    </subcellularLocation>
</comment>
<protein>
    <recommendedName>
        <fullName evidence="6">Bestrophin homolog</fullName>
    </recommendedName>
</protein>
<reference evidence="7 8" key="2">
    <citation type="submission" date="2018-11" db="EMBL/GenBank/DDBJ databases">
        <authorList>
            <consortium name="Pathogen Informatics"/>
        </authorList>
    </citation>
    <scope>NUCLEOTIDE SEQUENCE [LARGE SCALE GENOMIC DNA]</scope>
    <source>
        <strain evidence="7 8">MHpl1</strain>
    </source>
</reference>
<dbReference type="PANTHER" id="PTHR10736:SF33">
    <property type="entry name" value="BESTROPHIN HOMOLOG"/>
    <property type="match status" value="1"/>
</dbReference>
<dbReference type="GO" id="GO:0005886">
    <property type="term" value="C:plasma membrane"/>
    <property type="evidence" value="ECO:0007669"/>
    <property type="project" value="UniProtKB-SubCell"/>
</dbReference>
<keyword evidence="6" id="KW-0869">Chloride channel</keyword>
<comment type="caution">
    <text evidence="6">Lacks conserved residue(s) required for the propagation of feature annotation.</text>
</comment>
<comment type="similarity">
    <text evidence="5 6">Belongs to the anion channel-forming bestrophin (TC 1.A.46) family. Calcium-sensitive chloride channel subfamily.</text>
</comment>
<evidence type="ECO:0000313" key="9">
    <source>
        <dbReference type="WBParaSite" id="HPLM_0000834801-mRNA-1"/>
    </source>
</evidence>